<dbReference type="Proteomes" id="UP000559404">
    <property type="component" value="Unassembled WGS sequence"/>
</dbReference>
<organism evidence="2 3">
    <name type="scientific">Stappia taiwanensis</name>
    <dbReference type="NCBI Taxonomy" id="992267"/>
    <lineage>
        <taxon>Bacteria</taxon>
        <taxon>Pseudomonadati</taxon>
        <taxon>Pseudomonadota</taxon>
        <taxon>Alphaproteobacteria</taxon>
        <taxon>Hyphomicrobiales</taxon>
        <taxon>Stappiaceae</taxon>
        <taxon>Stappia</taxon>
    </lineage>
</organism>
<reference evidence="2 3" key="1">
    <citation type="submission" date="2020-07" db="EMBL/GenBank/DDBJ databases">
        <authorList>
            <person name="Li M."/>
        </authorList>
    </citation>
    <scope>NUCLEOTIDE SEQUENCE [LARGE SCALE GENOMIC DNA]</scope>
    <source>
        <strain evidence="2 3">DSM 23284</strain>
    </source>
</reference>
<feature type="transmembrane region" description="Helical" evidence="1">
    <location>
        <begin position="107"/>
        <end position="129"/>
    </location>
</feature>
<dbReference type="EMBL" id="JACEON010000005">
    <property type="protein sequence ID" value="MBA4611424.1"/>
    <property type="molecule type" value="Genomic_DNA"/>
</dbReference>
<keyword evidence="3" id="KW-1185">Reference proteome</keyword>
<dbReference type="RefSeq" id="WP_181759621.1">
    <property type="nucleotide sequence ID" value="NZ_BMCR01000006.1"/>
</dbReference>
<evidence type="ECO:0000313" key="2">
    <source>
        <dbReference type="EMBL" id="MBA4611424.1"/>
    </source>
</evidence>
<comment type="caution">
    <text evidence="2">The sequence shown here is derived from an EMBL/GenBank/DDBJ whole genome shotgun (WGS) entry which is preliminary data.</text>
</comment>
<keyword evidence="1" id="KW-1133">Transmembrane helix</keyword>
<feature type="transmembrane region" description="Helical" evidence="1">
    <location>
        <begin position="183"/>
        <end position="207"/>
    </location>
</feature>
<name>A0A838XWK4_9HYPH</name>
<evidence type="ECO:0000256" key="1">
    <source>
        <dbReference type="SAM" id="Phobius"/>
    </source>
</evidence>
<evidence type="ECO:0008006" key="4">
    <source>
        <dbReference type="Google" id="ProtNLM"/>
    </source>
</evidence>
<proteinExistence type="predicted"/>
<gene>
    <name evidence="2" type="ORF">H1W37_07170</name>
</gene>
<evidence type="ECO:0000313" key="3">
    <source>
        <dbReference type="Proteomes" id="UP000559404"/>
    </source>
</evidence>
<dbReference type="AlphaFoldDB" id="A0A838XWK4"/>
<protein>
    <recommendedName>
        <fullName evidence="4">Glycerophosphoryl diester phosphodiesterase membrane domain-containing protein</fullName>
    </recommendedName>
</protein>
<feature type="transmembrane region" description="Helical" evidence="1">
    <location>
        <begin position="213"/>
        <end position="245"/>
    </location>
</feature>
<keyword evidence="1" id="KW-0472">Membrane</keyword>
<sequence length="260" mass="27934">MLFKTTSRLFFGAFKALFANFETFLKICWAWFAIFLAGQVIGEIFSPPEFGAIGPGRVVAAFVFVVVYVLGNASIAVAWHRCLLMEERPGWLHLTVGGRELRYALKFFAVMLILMVLMIPVAALLWLFISQGILAIVVMIATMVFFVLPFILRFSLVLPAVAMDEPLGFGEAFRDSEGLGLPMSLAAVGLSLVIAGGTFAVGLLAMIGGGAGLFSVVAATILLLALQVAATALQISVLTGGYYILRERQANAPQQGQPPV</sequence>
<reference evidence="2 3" key="2">
    <citation type="submission" date="2020-08" db="EMBL/GenBank/DDBJ databases">
        <title>Stappia taiwanensis sp. nov., isolated from a coastal thermal spring.</title>
        <authorList>
            <person name="Kampfer P."/>
        </authorList>
    </citation>
    <scope>NUCLEOTIDE SEQUENCE [LARGE SCALE GENOMIC DNA]</scope>
    <source>
        <strain evidence="2 3">DSM 23284</strain>
    </source>
</reference>
<accession>A0A838XWK4</accession>
<feature type="transmembrane region" description="Helical" evidence="1">
    <location>
        <begin position="135"/>
        <end position="162"/>
    </location>
</feature>
<keyword evidence="1" id="KW-0812">Transmembrane</keyword>
<feature type="transmembrane region" description="Helical" evidence="1">
    <location>
        <begin position="58"/>
        <end position="79"/>
    </location>
</feature>